<evidence type="ECO:0000313" key="8">
    <source>
        <dbReference type="EMBL" id="MBU3219346.1"/>
    </source>
</evidence>
<dbReference type="InterPro" id="IPR036868">
    <property type="entry name" value="TusA-like_sf"/>
</dbReference>
<dbReference type="EMBL" id="JAHLDG010000005">
    <property type="protein sequence ID" value="MBU3219346.1"/>
    <property type="molecule type" value="Genomic_DNA"/>
</dbReference>
<dbReference type="SUPFAM" id="SSF55424">
    <property type="entry name" value="FAD/NAD-linked reductases, dimerisation (C-terminal) domain"/>
    <property type="match status" value="1"/>
</dbReference>
<evidence type="ECO:0000259" key="7">
    <source>
        <dbReference type="PROSITE" id="PS50206"/>
    </source>
</evidence>
<dbReference type="GO" id="GO:0050451">
    <property type="term" value="F:CoA-disulfide reductase (NADPH) activity"/>
    <property type="evidence" value="ECO:0007669"/>
    <property type="project" value="UniProtKB-EC"/>
</dbReference>
<evidence type="ECO:0000256" key="1">
    <source>
        <dbReference type="ARBA" id="ARBA00001974"/>
    </source>
</evidence>
<dbReference type="Pfam" id="PF01206">
    <property type="entry name" value="TusA"/>
    <property type="match status" value="1"/>
</dbReference>
<accession>A0ABS6C1I1</accession>
<dbReference type="Pfam" id="PF07992">
    <property type="entry name" value="Pyr_redox_2"/>
    <property type="match status" value="1"/>
</dbReference>
<dbReference type="SUPFAM" id="SSF75169">
    <property type="entry name" value="DsrEFH-like"/>
    <property type="match status" value="1"/>
</dbReference>
<keyword evidence="6" id="KW-0676">Redox-active center</keyword>
<evidence type="ECO:0000256" key="3">
    <source>
        <dbReference type="ARBA" id="ARBA00022630"/>
    </source>
</evidence>
<dbReference type="PANTHER" id="PTHR43429:SF1">
    <property type="entry name" value="NAD(P)H SULFUR OXIDOREDUCTASE (COA-DEPENDENT)"/>
    <property type="match status" value="1"/>
</dbReference>
<dbReference type="Gene3D" id="3.50.50.60">
    <property type="entry name" value="FAD/NAD(P)-binding domain"/>
    <property type="match status" value="2"/>
</dbReference>
<dbReference type="Proteomes" id="UP000740830">
    <property type="component" value="Unassembled WGS sequence"/>
</dbReference>
<keyword evidence="9" id="KW-1185">Reference proteome</keyword>
<dbReference type="SMART" id="SM00450">
    <property type="entry name" value="RHOD"/>
    <property type="match status" value="1"/>
</dbReference>
<dbReference type="Gene3D" id="3.30.110.40">
    <property type="entry name" value="TusA-like domain"/>
    <property type="match status" value="1"/>
</dbReference>
<dbReference type="InterPro" id="IPR036873">
    <property type="entry name" value="Rhodanese-like_dom_sf"/>
</dbReference>
<feature type="domain" description="Rhodanese" evidence="7">
    <location>
        <begin position="464"/>
        <end position="551"/>
    </location>
</feature>
<protein>
    <submittedName>
        <fullName evidence="8">CoA-disulfide reductase</fullName>
        <ecNumber evidence="8">1.8.1.14</ecNumber>
    </submittedName>
</protein>
<dbReference type="RefSeq" id="WP_185162011.1">
    <property type="nucleotide sequence ID" value="NZ_JACKWX010000002.1"/>
</dbReference>
<dbReference type="Gene3D" id="3.40.1260.10">
    <property type="entry name" value="DsrEFH-like"/>
    <property type="match status" value="1"/>
</dbReference>
<dbReference type="InterPro" id="IPR032836">
    <property type="entry name" value="DsrE2-like"/>
</dbReference>
<name>A0ABS6C1I1_9CLOT</name>
<dbReference type="InterPro" id="IPR036188">
    <property type="entry name" value="FAD/NAD-bd_sf"/>
</dbReference>
<dbReference type="InterPro" id="IPR023753">
    <property type="entry name" value="FAD/NAD-binding_dom"/>
</dbReference>
<dbReference type="EC" id="1.8.1.14" evidence="8"/>
<evidence type="ECO:0000313" key="9">
    <source>
        <dbReference type="Proteomes" id="UP000740830"/>
    </source>
</evidence>
<dbReference type="SUPFAM" id="SSF52821">
    <property type="entry name" value="Rhodanese/Cell cycle control phosphatase"/>
    <property type="match status" value="1"/>
</dbReference>
<dbReference type="NCBIfam" id="NF010037">
    <property type="entry name" value="PRK13512.1"/>
    <property type="match status" value="1"/>
</dbReference>
<comment type="caution">
    <text evidence="8">The sequence shown here is derived from an EMBL/GenBank/DDBJ whole genome shotgun (WGS) entry which is preliminary data.</text>
</comment>
<dbReference type="InterPro" id="IPR001763">
    <property type="entry name" value="Rhodanese-like_dom"/>
</dbReference>
<dbReference type="InterPro" id="IPR004099">
    <property type="entry name" value="Pyr_nucl-diS_OxRdtase_dimer"/>
</dbReference>
<dbReference type="SUPFAM" id="SSF64307">
    <property type="entry name" value="SirA-like"/>
    <property type="match status" value="1"/>
</dbReference>
<dbReference type="InterPro" id="IPR027396">
    <property type="entry name" value="DsrEFH-like"/>
</dbReference>
<organism evidence="8 9">
    <name type="scientific">Clostridium algidicarnis</name>
    <dbReference type="NCBI Taxonomy" id="37659"/>
    <lineage>
        <taxon>Bacteria</taxon>
        <taxon>Bacillati</taxon>
        <taxon>Bacillota</taxon>
        <taxon>Clostridia</taxon>
        <taxon>Eubacteriales</taxon>
        <taxon>Clostridiaceae</taxon>
        <taxon>Clostridium</taxon>
    </lineage>
</organism>
<dbReference type="PRINTS" id="PR00368">
    <property type="entry name" value="FADPNR"/>
</dbReference>
<dbReference type="Pfam" id="PF13686">
    <property type="entry name" value="DrsE_2"/>
    <property type="match status" value="1"/>
</dbReference>
<keyword evidence="4" id="KW-0274">FAD</keyword>
<evidence type="ECO:0000256" key="5">
    <source>
        <dbReference type="ARBA" id="ARBA00023002"/>
    </source>
</evidence>
<dbReference type="PROSITE" id="PS50206">
    <property type="entry name" value="RHODANESE_3"/>
    <property type="match status" value="1"/>
</dbReference>
<comment type="similarity">
    <text evidence="2">Belongs to the class-III pyridine nucleotide-disulfide oxidoreductase family.</text>
</comment>
<dbReference type="SUPFAM" id="SSF51905">
    <property type="entry name" value="FAD/NAD(P)-binding domain"/>
    <property type="match status" value="1"/>
</dbReference>
<keyword evidence="5 8" id="KW-0560">Oxidoreductase</keyword>
<comment type="cofactor">
    <cofactor evidence="1">
        <name>FAD</name>
        <dbReference type="ChEBI" id="CHEBI:57692"/>
    </cofactor>
</comment>
<dbReference type="PANTHER" id="PTHR43429">
    <property type="entry name" value="PYRIDINE NUCLEOTIDE-DISULFIDE OXIDOREDUCTASE DOMAIN-CONTAINING"/>
    <property type="match status" value="1"/>
</dbReference>
<dbReference type="InterPro" id="IPR016156">
    <property type="entry name" value="FAD/NAD-linked_Rdtase_dimer_sf"/>
</dbReference>
<dbReference type="Gene3D" id="3.40.250.10">
    <property type="entry name" value="Rhodanese-like domain"/>
    <property type="match status" value="1"/>
</dbReference>
<proteinExistence type="inferred from homology"/>
<evidence type="ECO:0000256" key="6">
    <source>
        <dbReference type="ARBA" id="ARBA00023284"/>
    </source>
</evidence>
<reference evidence="8 9" key="1">
    <citation type="submission" date="2021-06" db="EMBL/GenBank/DDBJ databases">
        <title>Clostridia strains as spoilage organisms.</title>
        <authorList>
            <person name="Wambui J."/>
            <person name="Stephan R."/>
            <person name="Stevens M.J.A."/>
        </authorList>
    </citation>
    <scope>NUCLEOTIDE SEQUENCE [LARGE SCALE GENOMIC DNA]</scope>
    <source>
        <strain evidence="8 9">CM013</strain>
    </source>
</reference>
<dbReference type="Pfam" id="PF00581">
    <property type="entry name" value="Rhodanese"/>
    <property type="match status" value="1"/>
</dbReference>
<dbReference type="InterPro" id="IPR050260">
    <property type="entry name" value="FAD-bd_OxRdtase"/>
</dbReference>
<sequence length="817" mass="90332">MTKKALIVGGVAGGASTAARLRRLDENIEIIIFERDEYISFANCGLPYYIGETIDERDKLLVQTPKSMKDRFNIDVRINSEVIKVNVKEKTLSINSKEKGIYEESYDYLVLSPGAKPIRPNIEGINNEKIFTLRNIPDTDSIKAYVDKNETESAVVIGGGYIGVEMAENLSKRGLEVTLVEAAPHILAPFDSDMVTIAEKELEDHGVSLILEDGVKSFNNNEGKVSINLSSGKKLDADMVILAIGVIPDTGFLRDTGIEFGDKGHIVVDKYMNTNVEDVYAVGDAILVKDFINGNSTAIPLAGPANRQGRIVADNIYGIKSEYKGTLGTSIIKVFDMAAASTGNNERNLKKLQIPYKVIYAHPNSHAGYYPGAVMMSIKLIFNEEGKILGSQILGYDGVDKTIDVIATVIKLNGTVKDLTELELAYAPPYSSAKSPANMMGFIAENVLEDRMDILNIEDINDFNQNKEILLDVRDQVEVENGAIDKAINIPVNDLRNRMNELDKEKEIWVYCRVGLRGYIASRILTQNGFKVKNLTGGYESIKKANFKPLEINKSNIKDDDKTLIKLKDKEFDKEIDASGLCCPGPLMSLKNSMDKLEEGKILSIKASDPGFYEDVQSWCKNTGNQLLDLKREGGMIKAYIKKKPKEVTKDEDNKELVSTQKDGKTMVVFSGELDKAIASFIIANGAASMGKKVTMFFTFWGINILRKDEKVPTKKKFMEKAFGFMMPRGSKKLKLSNMNMAGMGPKVIRKLMQDKNVSSLEELITAAIDSGIEIVACQMSMDLLGLKKEELIDGVKIAGVGYYLGEAEESNVNLFI</sequence>
<dbReference type="PRINTS" id="PR00411">
    <property type="entry name" value="PNDRDTASEI"/>
</dbReference>
<dbReference type="InterPro" id="IPR001455">
    <property type="entry name" value="TusA-like"/>
</dbReference>
<gene>
    <name evidence="8" type="ORF">KPL27_04420</name>
</gene>
<keyword evidence="3" id="KW-0285">Flavoprotein</keyword>
<evidence type="ECO:0000256" key="4">
    <source>
        <dbReference type="ARBA" id="ARBA00022827"/>
    </source>
</evidence>
<dbReference type="Pfam" id="PF02852">
    <property type="entry name" value="Pyr_redox_dim"/>
    <property type="match status" value="1"/>
</dbReference>
<evidence type="ECO:0000256" key="2">
    <source>
        <dbReference type="ARBA" id="ARBA00009130"/>
    </source>
</evidence>
<dbReference type="PROSITE" id="PS01148">
    <property type="entry name" value="UPF0033"/>
    <property type="match status" value="1"/>
</dbReference>